<protein>
    <submittedName>
        <fullName evidence="2">Uncharacterized protein</fullName>
    </submittedName>
</protein>
<dbReference type="EMBL" id="GECU01022869">
    <property type="protein sequence ID" value="JAS84837.1"/>
    <property type="molecule type" value="Transcribed_RNA"/>
</dbReference>
<feature type="compositionally biased region" description="Basic residues" evidence="1">
    <location>
        <begin position="278"/>
        <end position="293"/>
    </location>
</feature>
<organism evidence="2">
    <name type="scientific">Homalodisca liturata</name>
    <dbReference type="NCBI Taxonomy" id="320908"/>
    <lineage>
        <taxon>Eukaryota</taxon>
        <taxon>Metazoa</taxon>
        <taxon>Ecdysozoa</taxon>
        <taxon>Arthropoda</taxon>
        <taxon>Hexapoda</taxon>
        <taxon>Insecta</taxon>
        <taxon>Pterygota</taxon>
        <taxon>Neoptera</taxon>
        <taxon>Paraneoptera</taxon>
        <taxon>Hemiptera</taxon>
        <taxon>Auchenorrhyncha</taxon>
        <taxon>Membracoidea</taxon>
        <taxon>Cicadellidae</taxon>
        <taxon>Cicadellinae</taxon>
        <taxon>Proconiini</taxon>
        <taxon>Homalodisca</taxon>
    </lineage>
</organism>
<evidence type="ECO:0000313" key="2">
    <source>
        <dbReference type="EMBL" id="JAS84837.1"/>
    </source>
</evidence>
<evidence type="ECO:0000256" key="1">
    <source>
        <dbReference type="SAM" id="MobiDB-lite"/>
    </source>
</evidence>
<sequence>MDKTNGPQVKIGNEHFKTWLKNLDPVSRVEKMSTIAKTQASAGLKGSLIKVSLAQLSQRCEVRLLKLSDREIKFATRRKSIKSVKPLASYKTQFEDSLKNQHKLPTNSKHIVGKSTKTEDSKIKLLSKYPGDSAVKTKKFKQLQNNKKELIASDHETNPFPSITSQKYRNKLSELFGEDYDDSSVFKNRSSKEVYSIESESNCVSATVNLKFYNDPTVIKRKSNSDSTVLNSDVSTNKRLRIDVSVSREETRPKESTAISSKNNSINSDTNTETSPKSARRKSHSSSKVKIKSKQSMTKTNKAVLSSVNCNDNTEDDPSIKELWSIFGMESPKDRSATIKSHPLDQQNISLKEISDPTNPQCITHTECQPNLSLQTANECLVQSPL</sequence>
<reference evidence="2" key="1">
    <citation type="submission" date="2015-11" db="EMBL/GenBank/DDBJ databases">
        <title>De novo transcriptome assembly of four potential Pierce s Disease insect vectors from Arizona vineyards.</title>
        <authorList>
            <person name="Tassone E.E."/>
        </authorList>
    </citation>
    <scope>NUCLEOTIDE SEQUENCE</scope>
</reference>
<feature type="region of interest" description="Disordered" evidence="1">
    <location>
        <begin position="244"/>
        <end position="310"/>
    </location>
</feature>
<name>A0A1B6ID34_9HEMI</name>
<proteinExistence type="predicted"/>
<feature type="compositionally biased region" description="Polar residues" evidence="1">
    <location>
        <begin position="257"/>
        <end position="274"/>
    </location>
</feature>
<gene>
    <name evidence="2" type="ORF">g.33072</name>
</gene>
<dbReference type="AlphaFoldDB" id="A0A1B6ID34"/>
<feature type="non-terminal residue" evidence="2">
    <location>
        <position position="386"/>
    </location>
</feature>
<feature type="compositionally biased region" description="Polar residues" evidence="1">
    <location>
        <begin position="297"/>
        <end position="310"/>
    </location>
</feature>
<accession>A0A1B6ID34</accession>
<feature type="compositionally biased region" description="Basic and acidic residues" evidence="1">
    <location>
        <begin position="244"/>
        <end position="255"/>
    </location>
</feature>